<dbReference type="GO" id="GO:0030288">
    <property type="term" value="C:outer membrane-bounded periplasmic space"/>
    <property type="evidence" value="ECO:0007669"/>
    <property type="project" value="InterPro"/>
</dbReference>
<comment type="subcellular location">
    <subcellularLocation>
        <location evidence="1">Membrane</location>
        <topology evidence="1">Single-pass membrane protein</topology>
    </subcellularLocation>
</comment>
<feature type="transmembrane region" description="Helical" evidence="6">
    <location>
        <begin position="226"/>
        <end position="245"/>
    </location>
</feature>
<dbReference type="PANTHER" id="PTHR34978:SF3">
    <property type="entry name" value="SLR0241 PROTEIN"/>
    <property type="match status" value="1"/>
</dbReference>
<evidence type="ECO:0000256" key="4">
    <source>
        <dbReference type="ARBA" id="ARBA00023136"/>
    </source>
</evidence>
<name>A0A0F9W2J6_9ZZZZ</name>
<proteinExistence type="predicted"/>
<dbReference type="EMBL" id="LAZR01000004">
    <property type="protein sequence ID" value="KKO10550.1"/>
    <property type="molecule type" value="Genomic_DNA"/>
</dbReference>
<feature type="compositionally biased region" description="Pro residues" evidence="5">
    <location>
        <begin position="487"/>
        <end position="496"/>
    </location>
</feature>
<feature type="domain" description="TonB C-terminal" evidence="7">
    <location>
        <begin position="368"/>
        <end position="467"/>
    </location>
</feature>
<dbReference type="PRINTS" id="PR01374">
    <property type="entry name" value="TONBPROTEIN"/>
</dbReference>
<feature type="transmembrane region" description="Helical" evidence="6">
    <location>
        <begin position="110"/>
        <end position="134"/>
    </location>
</feature>
<sequence>MDNSIWMAEAGQLLATPFLQMPALQLLLDNLVKSVGLLCAFVLIDRLIGRRLGSASRHLVWLNALLCLALLPWLPALTAWWPDSAGAGGMVTPVSLIELTVRPDMSPGTFMQAGTVLLVAYLLPLSLLLGRLIVALYKSRQLFQMADPNIDAVTLKLLQKLKPALGVSRRVQVRISAAIDSPVSFGLLRPVILLPLQARDWNESIMTDVLLHELSHIKRLDWLTTLLAYLVASLYWINPLVWLALRHLRDQSEHSCDSAVLAAGRCDTDYAESLLDVATRCRHARHRQRTSDPLMQPMLDHNSLTIRISHVLEDNKMQSTVLKKQIKRSALALGLISTTMLAALSTTQLLSAQETAAQTQRPAPATRSVTEEMLPIHSETPVYPRVAAEGRIEGWVHVRFTVGADGAVPASSISVIEAEPADIFNNSAVNAAEKFQFRPRTVDGEAVAVDNVQYVFRFKLNDDAADPVDPADPLSSKDPLDTRAPLAPKPPVAPAG</sequence>
<gene>
    <name evidence="8" type="ORF">LCGC14_0020290</name>
</gene>
<keyword evidence="3 6" id="KW-1133">Transmembrane helix</keyword>
<keyword evidence="4 6" id="KW-0472">Membrane</keyword>
<dbReference type="NCBIfam" id="TIGR01352">
    <property type="entry name" value="tonB_Cterm"/>
    <property type="match status" value="1"/>
</dbReference>
<dbReference type="GO" id="GO:0015891">
    <property type="term" value="P:siderophore transport"/>
    <property type="evidence" value="ECO:0007669"/>
    <property type="project" value="InterPro"/>
</dbReference>
<dbReference type="InterPro" id="IPR052173">
    <property type="entry name" value="Beta-lactam_resp_regulator"/>
</dbReference>
<dbReference type="Gene3D" id="3.30.1150.10">
    <property type="match status" value="1"/>
</dbReference>
<reference evidence="8" key="1">
    <citation type="journal article" date="2015" name="Nature">
        <title>Complex archaea that bridge the gap between prokaryotes and eukaryotes.</title>
        <authorList>
            <person name="Spang A."/>
            <person name="Saw J.H."/>
            <person name="Jorgensen S.L."/>
            <person name="Zaremba-Niedzwiedzka K."/>
            <person name="Martijn J."/>
            <person name="Lind A.E."/>
            <person name="van Eijk R."/>
            <person name="Schleper C."/>
            <person name="Guy L."/>
            <person name="Ettema T.J."/>
        </authorList>
    </citation>
    <scope>NUCLEOTIDE SEQUENCE</scope>
</reference>
<protein>
    <recommendedName>
        <fullName evidence="7">TonB C-terminal domain-containing protein</fullName>
    </recommendedName>
</protein>
<dbReference type="GO" id="GO:0055085">
    <property type="term" value="P:transmembrane transport"/>
    <property type="evidence" value="ECO:0007669"/>
    <property type="project" value="InterPro"/>
</dbReference>
<dbReference type="CDD" id="cd07341">
    <property type="entry name" value="M56_BlaR1_MecR1_like"/>
    <property type="match status" value="1"/>
</dbReference>
<evidence type="ECO:0000256" key="6">
    <source>
        <dbReference type="SAM" id="Phobius"/>
    </source>
</evidence>
<evidence type="ECO:0000256" key="2">
    <source>
        <dbReference type="ARBA" id="ARBA00022692"/>
    </source>
</evidence>
<dbReference type="GO" id="GO:0031992">
    <property type="term" value="F:energy transducer activity"/>
    <property type="evidence" value="ECO:0007669"/>
    <property type="project" value="InterPro"/>
</dbReference>
<accession>A0A0F9W2J6</accession>
<dbReference type="SUPFAM" id="SSF74653">
    <property type="entry name" value="TolA/TonB C-terminal domain"/>
    <property type="match status" value="1"/>
</dbReference>
<evidence type="ECO:0000256" key="3">
    <source>
        <dbReference type="ARBA" id="ARBA00022989"/>
    </source>
</evidence>
<evidence type="ECO:0000313" key="8">
    <source>
        <dbReference type="EMBL" id="KKO10550.1"/>
    </source>
</evidence>
<evidence type="ECO:0000256" key="1">
    <source>
        <dbReference type="ARBA" id="ARBA00004167"/>
    </source>
</evidence>
<dbReference type="InterPro" id="IPR003538">
    <property type="entry name" value="TonB"/>
</dbReference>
<dbReference type="Pfam" id="PF03544">
    <property type="entry name" value="TonB_C"/>
    <property type="match status" value="1"/>
</dbReference>
<dbReference type="AlphaFoldDB" id="A0A0F9W2J6"/>
<evidence type="ECO:0000256" key="5">
    <source>
        <dbReference type="SAM" id="MobiDB-lite"/>
    </source>
</evidence>
<feature type="region of interest" description="Disordered" evidence="5">
    <location>
        <begin position="463"/>
        <end position="496"/>
    </location>
</feature>
<dbReference type="PROSITE" id="PS52015">
    <property type="entry name" value="TONB_CTD"/>
    <property type="match status" value="1"/>
</dbReference>
<feature type="transmembrane region" description="Helical" evidence="6">
    <location>
        <begin position="60"/>
        <end position="81"/>
    </location>
</feature>
<dbReference type="GO" id="GO:0016020">
    <property type="term" value="C:membrane"/>
    <property type="evidence" value="ECO:0007669"/>
    <property type="project" value="UniProtKB-SubCell"/>
</dbReference>
<dbReference type="InterPro" id="IPR008756">
    <property type="entry name" value="Peptidase_M56"/>
</dbReference>
<organism evidence="8">
    <name type="scientific">marine sediment metagenome</name>
    <dbReference type="NCBI Taxonomy" id="412755"/>
    <lineage>
        <taxon>unclassified sequences</taxon>
        <taxon>metagenomes</taxon>
        <taxon>ecological metagenomes</taxon>
    </lineage>
</organism>
<dbReference type="PANTHER" id="PTHR34978">
    <property type="entry name" value="POSSIBLE SENSOR-TRANSDUCER PROTEIN BLAR"/>
    <property type="match status" value="1"/>
</dbReference>
<dbReference type="InterPro" id="IPR037682">
    <property type="entry name" value="TonB_C"/>
</dbReference>
<comment type="caution">
    <text evidence="8">The sequence shown here is derived from an EMBL/GenBank/DDBJ whole genome shotgun (WGS) entry which is preliminary data.</text>
</comment>
<dbReference type="InterPro" id="IPR006260">
    <property type="entry name" value="TonB/TolA_C"/>
</dbReference>
<dbReference type="Pfam" id="PF05569">
    <property type="entry name" value="Peptidase_M56"/>
    <property type="match status" value="1"/>
</dbReference>
<evidence type="ECO:0000259" key="7">
    <source>
        <dbReference type="PROSITE" id="PS52015"/>
    </source>
</evidence>
<keyword evidence="2 6" id="KW-0812">Transmembrane</keyword>